<dbReference type="RefSeq" id="WP_135952523.1">
    <property type="nucleotide sequence ID" value="NZ_CAOOJZ010000001.1"/>
</dbReference>
<proteinExistence type="inferred from homology"/>
<name>A0A4S2FGD4_9BACT</name>
<dbReference type="AlphaFoldDB" id="A0A4S2FGD4"/>
<dbReference type="GO" id="GO:0016407">
    <property type="term" value="F:acetyltransferase activity"/>
    <property type="evidence" value="ECO:0007669"/>
    <property type="project" value="InterPro"/>
</dbReference>
<dbReference type="InterPro" id="IPR053710">
    <property type="entry name" value="Arylamine_NAT_domain_sf"/>
</dbReference>
<reference evidence="2 3" key="1">
    <citation type="submission" date="2019-04" db="EMBL/GenBank/DDBJ databases">
        <title>Microbes associate with the intestines of laboratory mice.</title>
        <authorList>
            <person name="Navarre W."/>
            <person name="Wong E."/>
            <person name="Huang K."/>
            <person name="Tropini C."/>
            <person name="Ng K."/>
            <person name="Yu B."/>
        </authorList>
    </citation>
    <scope>NUCLEOTIDE SEQUENCE [LARGE SCALE GENOMIC DNA]</scope>
    <source>
        <strain evidence="2 3">NM22_B1</strain>
    </source>
</reference>
<dbReference type="PANTHER" id="PTHR11786">
    <property type="entry name" value="N-HYDROXYARYLAMINE O-ACETYLTRANSFERASE"/>
    <property type="match status" value="1"/>
</dbReference>
<dbReference type="Gene3D" id="3.30.2140.20">
    <property type="match status" value="1"/>
</dbReference>
<comment type="caution">
    <text evidence="2">The sequence shown here is derived from an EMBL/GenBank/DDBJ whole genome shotgun (WGS) entry which is preliminary data.</text>
</comment>
<dbReference type="InterPro" id="IPR001447">
    <property type="entry name" value="Arylamine_N-AcTrfase"/>
</dbReference>
<keyword evidence="2" id="KW-0808">Transferase</keyword>
<evidence type="ECO:0000313" key="2">
    <source>
        <dbReference type="EMBL" id="TGY67846.1"/>
    </source>
</evidence>
<dbReference type="InterPro" id="IPR038765">
    <property type="entry name" value="Papain-like_cys_pep_sf"/>
</dbReference>
<protein>
    <submittedName>
        <fullName evidence="2">Acetyltransferase</fullName>
    </submittedName>
</protein>
<dbReference type="SUPFAM" id="SSF54001">
    <property type="entry name" value="Cysteine proteinases"/>
    <property type="match status" value="1"/>
</dbReference>
<gene>
    <name evidence="2" type="ORF">E5339_18510</name>
</gene>
<evidence type="ECO:0000256" key="1">
    <source>
        <dbReference type="ARBA" id="ARBA00006547"/>
    </source>
</evidence>
<accession>A0A4S2FGD4</accession>
<dbReference type="Proteomes" id="UP000310760">
    <property type="component" value="Unassembled WGS sequence"/>
</dbReference>
<organism evidence="2 3">
    <name type="scientific">Phocaeicola sartorii</name>
    <dbReference type="NCBI Taxonomy" id="671267"/>
    <lineage>
        <taxon>Bacteria</taxon>
        <taxon>Pseudomonadati</taxon>
        <taxon>Bacteroidota</taxon>
        <taxon>Bacteroidia</taxon>
        <taxon>Bacteroidales</taxon>
        <taxon>Bacteroidaceae</taxon>
        <taxon>Phocaeicola</taxon>
    </lineage>
</organism>
<evidence type="ECO:0000313" key="3">
    <source>
        <dbReference type="Proteomes" id="UP000310760"/>
    </source>
</evidence>
<dbReference type="EMBL" id="SRYJ01000051">
    <property type="protein sequence ID" value="TGY67846.1"/>
    <property type="molecule type" value="Genomic_DNA"/>
</dbReference>
<comment type="similarity">
    <text evidence="1">Belongs to the arylamine N-acetyltransferase family.</text>
</comment>
<dbReference type="PANTHER" id="PTHR11786:SF0">
    <property type="entry name" value="ARYLAMINE N-ACETYLTRANSFERASE 4-RELATED"/>
    <property type="match status" value="1"/>
</dbReference>
<dbReference type="Pfam" id="PF00797">
    <property type="entry name" value="Acetyltransf_2"/>
    <property type="match status" value="1"/>
</dbReference>
<sequence>MYNEEQIKAYFDRINYYGGTEQSVDNLREMHRLHLLYIPYENLDLLNNIPLSLAPKDLYTKIITNRRGGYCFELQGLFLYLLKSLGYFVVQYSGRFMDEPEHIQMRRHRILVVSLNDKRYVCDVGVRSESPRVPLELVEGQLQSDSISEYRYEKDPFYGWVLMQRERNKNWKPLLGFTEEPQIDDDFIMPSFYCEKHSNSTFNKFMKISIFTGDSNKTIVGDVFSVYSGAKVTERHKITSKEEAVKLLRTVFGIDVPGHYNPFI</sequence>